<name>A0A1R7QE27_ACIJO</name>
<dbReference type="InterPro" id="IPR005624">
    <property type="entry name" value="PduO/GlcC-like"/>
</dbReference>
<evidence type="ECO:0008006" key="4">
    <source>
        <dbReference type="Google" id="ProtNLM"/>
    </source>
</evidence>
<keyword evidence="1" id="KW-0732">Signal</keyword>
<dbReference type="AlphaFoldDB" id="A0A1R7QE27"/>
<sequence precursor="true">MMNKLKGLIATVMLMSSSTFAQTIQLNQVYSLDFKAAQTLVDAAMTACQKIQHNIAVVVVDQGGNTLLASRNENVGPHNLGAAEKKAFTALSTKTTTLLLSQNAHENKDTKNLTTLSNLLLLGGGFPVRYENKVVGAIGVAGAGGAKNDHYCAETAVQSIFNP</sequence>
<feature type="signal peptide" evidence="1">
    <location>
        <begin position="1"/>
        <end position="21"/>
    </location>
</feature>
<evidence type="ECO:0000313" key="3">
    <source>
        <dbReference type="Proteomes" id="UP000196240"/>
    </source>
</evidence>
<organism evidence="2 3">
    <name type="scientific">Acinetobacter johnsonii</name>
    <dbReference type="NCBI Taxonomy" id="40214"/>
    <lineage>
        <taxon>Bacteria</taxon>
        <taxon>Pseudomonadati</taxon>
        <taxon>Pseudomonadota</taxon>
        <taxon>Gammaproteobacteria</taxon>
        <taxon>Moraxellales</taxon>
        <taxon>Moraxellaceae</taxon>
        <taxon>Acinetobacter</taxon>
    </lineage>
</organism>
<dbReference type="Pfam" id="PF03928">
    <property type="entry name" value="HbpS-like"/>
    <property type="match status" value="1"/>
</dbReference>
<dbReference type="EMBL" id="FUUY01000006">
    <property type="protein sequence ID" value="SJX22416.1"/>
    <property type="molecule type" value="Genomic_DNA"/>
</dbReference>
<evidence type="ECO:0000313" key="2">
    <source>
        <dbReference type="EMBL" id="SJX22416.1"/>
    </source>
</evidence>
<dbReference type="InterPro" id="IPR052517">
    <property type="entry name" value="GlcG_carb_metab_protein"/>
</dbReference>
<accession>A0A1R7QE27</accession>
<reference evidence="2 3" key="1">
    <citation type="submission" date="2017-02" db="EMBL/GenBank/DDBJ databases">
        <authorList>
            <person name="Peterson S.W."/>
        </authorList>
    </citation>
    <scope>NUCLEOTIDE SEQUENCE [LARGE SCALE GENOMIC DNA]</scope>
    <source>
        <strain evidence="2">C6</strain>
    </source>
</reference>
<gene>
    <name evidence="2" type="ORF">ACNJC6_02058</name>
</gene>
<evidence type="ECO:0000256" key="1">
    <source>
        <dbReference type="SAM" id="SignalP"/>
    </source>
</evidence>
<feature type="chain" id="PRO_5013204285" description="Heme-binding protein" evidence="1">
    <location>
        <begin position="22"/>
        <end position="163"/>
    </location>
</feature>
<dbReference type="InterPro" id="IPR038084">
    <property type="entry name" value="PduO/GlcC-like_sf"/>
</dbReference>
<protein>
    <recommendedName>
        <fullName evidence="4">Heme-binding protein</fullName>
    </recommendedName>
</protein>
<dbReference type="PANTHER" id="PTHR34309">
    <property type="entry name" value="SLR1406 PROTEIN"/>
    <property type="match status" value="1"/>
</dbReference>
<dbReference type="Gene3D" id="3.30.450.150">
    <property type="entry name" value="Haem-degrading domain"/>
    <property type="match status" value="1"/>
</dbReference>
<proteinExistence type="predicted"/>
<dbReference type="Proteomes" id="UP000196240">
    <property type="component" value="Unassembled WGS sequence"/>
</dbReference>
<dbReference type="SUPFAM" id="SSF143744">
    <property type="entry name" value="GlcG-like"/>
    <property type="match status" value="1"/>
</dbReference>
<dbReference type="PANTHER" id="PTHR34309:SF10">
    <property type="entry name" value="SLR1406 PROTEIN"/>
    <property type="match status" value="1"/>
</dbReference>